<keyword evidence="2" id="KW-0378">Hydrolase</keyword>
<reference evidence="2" key="1">
    <citation type="submission" date="2024-07" db="EMBL/GenBank/DDBJ databases">
        <authorList>
            <person name="Yu S.T."/>
        </authorList>
    </citation>
    <scope>NUCLEOTIDE SEQUENCE</scope>
    <source>
        <strain evidence="2">R39</strain>
        <plasmid evidence="2">unnamed1</plasmid>
    </source>
</reference>
<dbReference type="PROSITE" id="PS51746">
    <property type="entry name" value="PPM_2"/>
    <property type="match status" value="1"/>
</dbReference>
<keyword evidence="2" id="KW-0614">Plasmid</keyword>
<dbReference type="EMBL" id="CP163442">
    <property type="protein sequence ID" value="XDQ49895.1"/>
    <property type="molecule type" value="Genomic_DNA"/>
</dbReference>
<geneLocation type="plasmid" evidence="2">
    <name>unnamed1</name>
</geneLocation>
<dbReference type="Pfam" id="PF00481">
    <property type="entry name" value="PP2C"/>
    <property type="match status" value="1"/>
</dbReference>
<dbReference type="InterPro" id="IPR001932">
    <property type="entry name" value="PPM-type_phosphatase-like_dom"/>
</dbReference>
<dbReference type="SMART" id="SM00332">
    <property type="entry name" value="PP2Cc"/>
    <property type="match status" value="1"/>
</dbReference>
<organism evidence="2">
    <name type="scientific">Streptomyces sp. R39</name>
    <dbReference type="NCBI Taxonomy" id="3238631"/>
    <lineage>
        <taxon>Bacteria</taxon>
        <taxon>Bacillati</taxon>
        <taxon>Actinomycetota</taxon>
        <taxon>Actinomycetes</taxon>
        <taxon>Kitasatosporales</taxon>
        <taxon>Streptomycetaceae</taxon>
        <taxon>Streptomyces</taxon>
    </lineage>
</organism>
<dbReference type="AlphaFoldDB" id="A0AB39R831"/>
<sequence length="247" mass="26288">MRTYATAQMIGDRSHQCDAVAVYTAPSGARAYVLLDGIGSTDEIRDWTRDAARRLARAAARRGDAEAGLRAVYDRYAAAPERQGPWAREPEACAVVAVSAPGRPLTVAWCGDSRAYLLADGAARRLTQDHNLRRVHPPTDVFPEGGNRHLITSCLGSAYTDDEVKGTSGHPAIESATSPAANCRLLLASDGAYEPYEDGGHDLSPYLIGTPGPAARRFVATAVDIARAVPDPHADNATVLIADLRLS</sequence>
<dbReference type="Gene3D" id="3.60.40.10">
    <property type="entry name" value="PPM-type phosphatase domain"/>
    <property type="match status" value="1"/>
</dbReference>
<evidence type="ECO:0000313" key="2">
    <source>
        <dbReference type="EMBL" id="XDQ49895.1"/>
    </source>
</evidence>
<dbReference type="SUPFAM" id="SSF81606">
    <property type="entry name" value="PP2C-like"/>
    <property type="match status" value="1"/>
</dbReference>
<protein>
    <submittedName>
        <fullName evidence="2">PP2C family serine/threonine-protein phosphatase</fullName>
        <ecNumber evidence="2">3.1.3.16</ecNumber>
    </submittedName>
</protein>
<dbReference type="RefSeq" id="WP_369228422.1">
    <property type="nucleotide sequence ID" value="NZ_CP163442.1"/>
</dbReference>
<gene>
    <name evidence="2" type="ORF">AB5J52_48090</name>
</gene>
<name>A0AB39R831_9ACTN</name>
<evidence type="ECO:0000259" key="1">
    <source>
        <dbReference type="PROSITE" id="PS51746"/>
    </source>
</evidence>
<dbReference type="InterPro" id="IPR036457">
    <property type="entry name" value="PPM-type-like_dom_sf"/>
</dbReference>
<proteinExistence type="predicted"/>
<dbReference type="GO" id="GO:0004722">
    <property type="term" value="F:protein serine/threonine phosphatase activity"/>
    <property type="evidence" value="ECO:0007669"/>
    <property type="project" value="UniProtKB-EC"/>
</dbReference>
<dbReference type="EC" id="3.1.3.16" evidence="2"/>
<accession>A0AB39R831</accession>
<feature type="domain" description="PPM-type phosphatase" evidence="1">
    <location>
        <begin position="3"/>
        <end position="244"/>
    </location>
</feature>